<dbReference type="EMBL" id="MK072167">
    <property type="protein sequence ID" value="AYV79678.1"/>
    <property type="molecule type" value="Genomic_DNA"/>
</dbReference>
<organism evidence="2">
    <name type="scientific">Faunusvirus sp</name>
    <dbReference type="NCBI Taxonomy" id="2487766"/>
    <lineage>
        <taxon>Viruses</taxon>
        <taxon>Varidnaviria</taxon>
        <taxon>Bamfordvirae</taxon>
        <taxon>Nucleocytoviricota</taxon>
        <taxon>Megaviricetes</taxon>
        <taxon>Imitervirales</taxon>
        <taxon>Mimiviridae</taxon>
    </lineage>
</organism>
<evidence type="ECO:0000259" key="1">
    <source>
        <dbReference type="Pfam" id="PF03463"/>
    </source>
</evidence>
<gene>
    <name evidence="2" type="ORF">Faunusvirus36_5</name>
</gene>
<dbReference type="SUPFAM" id="SSF55481">
    <property type="entry name" value="N-terminal domain of eukaryotic peptide chain release factor subunit 1, ERF1"/>
    <property type="match status" value="1"/>
</dbReference>
<dbReference type="InterPro" id="IPR024049">
    <property type="entry name" value="eRF1_1_sf"/>
</dbReference>
<dbReference type="Gene3D" id="3.30.960.10">
    <property type="entry name" value="eRF1 domain 1"/>
    <property type="match status" value="1"/>
</dbReference>
<evidence type="ECO:0000313" key="2">
    <source>
        <dbReference type="EMBL" id="AYV79678.1"/>
    </source>
</evidence>
<proteinExistence type="predicted"/>
<sequence length="50" mass="5750">MLNSEIKTAVNIRDKRNRKMVIEAIKSILEELKHQKNTDNGLAVYSGYCI</sequence>
<feature type="domain" description="eRF1/Pelota-like N-terminal" evidence="1">
    <location>
        <begin position="1"/>
        <end position="48"/>
    </location>
</feature>
<name>A0A3G4ZXP9_9VIRU</name>
<dbReference type="Pfam" id="PF03463">
    <property type="entry name" value="eRF1_1"/>
    <property type="match status" value="1"/>
</dbReference>
<reference evidence="2" key="1">
    <citation type="submission" date="2018-10" db="EMBL/GenBank/DDBJ databases">
        <title>Hidden diversity of soil giant viruses.</title>
        <authorList>
            <person name="Schulz F."/>
            <person name="Alteio L."/>
            <person name="Goudeau D."/>
            <person name="Ryan E.M."/>
            <person name="Malmstrom R.R."/>
            <person name="Blanchard J."/>
            <person name="Woyke T."/>
        </authorList>
    </citation>
    <scope>NUCLEOTIDE SEQUENCE</scope>
    <source>
        <strain evidence="2">FNV1</strain>
    </source>
</reference>
<protein>
    <recommendedName>
        <fullName evidence="1">eRF1/Pelota-like N-terminal domain-containing protein</fullName>
    </recommendedName>
</protein>
<accession>A0A3G4ZXP9</accession>
<dbReference type="InterPro" id="IPR005140">
    <property type="entry name" value="eRF1_Pelota-like_N"/>
</dbReference>